<evidence type="ECO:0000313" key="8">
    <source>
        <dbReference type="Proteomes" id="UP000629963"/>
    </source>
</evidence>
<feature type="transmembrane region" description="Helical" evidence="5">
    <location>
        <begin position="91"/>
        <end position="110"/>
    </location>
</feature>
<dbReference type="Pfam" id="PF04893">
    <property type="entry name" value="Yip1"/>
    <property type="match status" value="1"/>
</dbReference>
<protein>
    <submittedName>
        <fullName evidence="7">YIP1 family protein</fullName>
    </submittedName>
</protein>
<evidence type="ECO:0000256" key="2">
    <source>
        <dbReference type="ARBA" id="ARBA00022692"/>
    </source>
</evidence>
<keyword evidence="2 5" id="KW-0812">Transmembrane</keyword>
<evidence type="ECO:0000256" key="1">
    <source>
        <dbReference type="ARBA" id="ARBA00004141"/>
    </source>
</evidence>
<keyword evidence="3 5" id="KW-1133">Transmembrane helix</keyword>
<feature type="transmembrane region" description="Helical" evidence="5">
    <location>
        <begin position="130"/>
        <end position="157"/>
    </location>
</feature>
<reference evidence="7 8" key="1">
    <citation type="submission" date="2020-08" db="EMBL/GenBank/DDBJ databases">
        <title>Description of novel Flavobacterium F-380 isolate.</title>
        <authorList>
            <person name="Saticioglu I.B."/>
            <person name="Duman M."/>
            <person name="Altun S."/>
        </authorList>
    </citation>
    <scope>NUCLEOTIDE SEQUENCE [LARGE SCALE GENOMIC DNA]</scope>
    <source>
        <strain evidence="7 8">F-380</strain>
    </source>
</reference>
<gene>
    <name evidence="7" type="ORF">H8R23_03720</name>
</gene>
<comment type="subcellular location">
    <subcellularLocation>
        <location evidence="1">Membrane</location>
        <topology evidence="1">Multi-pass membrane protein</topology>
    </subcellularLocation>
</comment>
<organism evidence="7 8">
    <name type="scientific">Flavobacterium kayseriense</name>
    <dbReference type="NCBI Taxonomy" id="2764714"/>
    <lineage>
        <taxon>Bacteria</taxon>
        <taxon>Pseudomonadati</taxon>
        <taxon>Bacteroidota</taxon>
        <taxon>Flavobacteriia</taxon>
        <taxon>Flavobacteriales</taxon>
        <taxon>Flavobacteriaceae</taxon>
        <taxon>Flavobacterium</taxon>
    </lineage>
</organism>
<feature type="transmembrane region" description="Helical" evidence="5">
    <location>
        <begin position="169"/>
        <end position="190"/>
    </location>
</feature>
<sequence>MNWQTVFNPFSKLSEKQLFLFGLLFFSINSLVCFYTSTKMDSIFHFSPQNNLSLSSAFILVSVSHASAILFLFLLALLINKKTRFIDIINTVLLSQAPNFMVLLSIKYSGLETLANNINTTDGSPPSLDLNTIAIIPFVVGICLMLALIIYGFVLMYNGFKTATNLKKGYHIALFIISLFLFITFHQVYIQSLDL</sequence>
<evidence type="ECO:0000259" key="6">
    <source>
        <dbReference type="Pfam" id="PF04893"/>
    </source>
</evidence>
<dbReference type="InterPro" id="IPR006977">
    <property type="entry name" value="Yip1_dom"/>
</dbReference>
<proteinExistence type="predicted"/>
<evidence type="ECO:0000256" key="3">
    <source>
        <dbReference type="ARBA" id="ARBA00022989"/>
    </source>
</evidence>
<keyword evidence="4 5" id="KW-0472">Membrane</keyword>
<dbReference type="Proteomes" id="UP000629963">
    <property type="component" value="Unassembled WGS sequence"/>
</dbReference>
<accession>A0ABR7J588</accession>
<keyword evidence="8" id="KW-1185">Reference proteome</keyword>
<feature type="transmembrane region" description="Helical" evidence="5">
    <location>
        <begin position="18"/>
        <end position="37"/>
    </location>
</feature>
<dbReference type="EMBL" id="JACRUJ010000001">
    <property type="protein sequence ID" value="MBC5840504.1"/>
    <property type="molecule type" value="Genomic_DNA"/>
</dbReference>
<comment type="caution">
    <text evidence="7">The sequence shown here is derived from an EMBL/GenBank/DDBJ whole genome shotgun (WGS) entry which is preliminary data.</text>
</comment>
<evidence type="ECO:0000256" key="4">
    <source>
        <dbReference type="ARBA" id="ARBA00023136"/>
    </source>
</evidence>
<evidence type="ECO:0000313" key="7">
    <source>
        <dbReference type="EMBL" id="MBC5840504.1"/>
    </source>
</evidence>
<name>A0ABR7J588_9FLAO</name>
<evidence type="ECO:0000256" key="5">
    <source>
        <dbReference type="SAM" id="Phobius"/>
    </source>
</evidence>
<dbReference type="RefSeq" id="WP_187009072.1">
    <property type="nucleotide sequence ID" value="NZ_JACRUI010000001.1"/>
</dbReference>
<feature type="domain" description="Yip1" evidence="6">
    <location>
        <begin position="18"/>
        <end position="183"/>
    </location>
</feature>
<feature type="transmembrane region" description="Helical" evidence="5">
    <location>
        <begin position="57"/>
        <end position="79"/>
    </location>
</feature>